<keyword evidence="3" id="KW-0805">Transcription regulation</keyword>
<feature type="domain" description="RNA polymerase sigma factor 70 region 4 type 2" evidence="7">
    <location>
        <begin position="116"/>
        <end position="167"/>
    </location>
</feature>
<keyword evidence="4" id="KW-0731">Sigma factor</keyword>
<dbReference type="SUPFAM" id="SSF88946">
    <property type="entry name" value="Sigma2 domain of RNA polymerase sigma factors"/>
    <property type="match status" value="1"/>
</dbReference>
<dbReference type="SUPFAM" id="SSF88659">
    <property type="entry name" value="Sigma3 and sigma4 domains of RNA polymerase sigma factors"/>
    <property type="match status" value="1"/>
</dbReference>
<dbReference type="Proteomes" id="UP001230328">
    <property type="component" value="Unassembled WGS sequence"/>
</dbReference>
<dbReference type="Gene3D" id="1.10.10.10">
    <property type="entry name" value="Winged helix-like DNA-binding domain superfamily/Winged helix DNA-binding domain"/>
    <property type="match status" value="1"/>
</dbReference>
<dbReference type="NCBIfam" id="TIGR02937">
    <property type="entry name" value="sigma70-ECF"/>
    <property type="match status" value="1"/>
</dbReference>
<dbReference type="InterPro" id="IPR036388">
    <property type="entry name" value="WH-like_DNA-bd_sf"/>
</dbReference>
<evidence type="ECO:0000313" key="8">
    <source>
        <dbReference type="EMBL" id="MDQ1031146.1"/>
    </source>
</evidence>
<comment type="similarity">
    <text evidence="1">Belongs to the sigma-70 factor family. ECF subfamily.</text>
</comment>
<reference evidence="8 9" key="1">
    <citation type="submission" date="2023-07" db="EMBL/GenBank/DDBJ databases">
        <title>Comparative genomics of wheat-associated soil bacteria to identify genetic determinants of phenazine resistance.</title>
        <authorList>
            <person name="Mouncey N."/>
        </authorList>
    </citation>
    <scope>NUCLEOTIDE SEQUENCE [LARGE SCALE GENOMIC DNA]</scope>
    <source>
        <strain evidence="8 9">V2I4</strain>
    </source>
</reference>
<protein>
    <submittedName>
        <fullName evidence="8">RNA polymerase sigma-70 factor (ECF subfamily)</fullName>
    </submittedName>
</protein>
<dbReference type="InterPro" id="IPR052704">
    <property type="entry name" value="ECF_Sigma-70_Domain"/>
</dbReference>
<comment type="caution">
    <text evidence="8">The sequence shown here is derived from an EMBL/GenBank/DDBJ whole genome shotgun (WGS) entry which is preliminary data.</text>
</comment>
<dbReference type="InterPro" id="IPR007627">
    <property type="entry name" value="RNA_pol_sigma70_r2"/>
</dbReference>
<proteinExistence type="inferred from homology"/>
<evidence type="ECO:0000256" key="5">
    <source>
        <dbReference type="ARBA" id="ARBA00023163"/>
    </source>
</evidence>
<evidence type="ECO:0000256" key="2">
    <source>
        <dbReference type="ARBA" id="ARBA00011344"/>
    </source>
</evidence>
<evidence type="ECO:0000313" key="9">
    <source>
        <dbReference type="Proteomes" id="UP001230328"/>
    </source>
</evidence>
<gene>
    <name evidence="8" type="ORF">QF035_008728</name>
</gene>
<evidence type="ECO:0000259" key="6">
    <source>
        <dbReference type="Pfam" id="PF04542"/>
    </source>
</evidence>
<accession>A0ABU0T5S2</accession>
<evidence type="ECO:0000256" key="1">
    <source>
        <dbReference type="ARBA" id="ARBA00010641"/>
    </source>
</evidence>
<evidence type="ECO:0000256" key="4">
    <source>
        <dbReference type="ARBA" id="ARBA00023082"/>
    </source>
</evidence>
<dbReference type="InterPro" id="IPR014303">
    <property type="entry name" value="RNA_pol_sigma-70_ECF"/>
</dbReference>
<organism evidence="8 9">
    <name type="scientific">Streptomyces umbrinus</name>
    <dbReference type="NCBI Taxonomy" id="67370"/>
    <lineage>
        <taxon>Bacteria</taxon>
        <taxon>Bacillati</taxon>
        <taxon>Actinomycetota</taxon>
        <taxon>Actinomycetes</taxon>
        <taxon>Kitasatosporales</taxon>
        <taxon>Streptomycetaceae</taxon>
        <taxon>Streptomyces</taxon>
        <taxon>Streptomyces phaeochromogenes group</taxon>
    </lineage>
</organism>
<evidence type="ECO:0000259" key="7">
    <source>
        <dbReference type="Pfam" id="PF08281"/>
    </source>
</evidence>
<dbReference type="Pfam" id="PF08281">
    <property type="entry name" value="Sigma70_r4_2"/>
    <property type="match status" value="1"/>
</dbReference>
<comment type="subunit">
    <text evidence="2">Interacts transiently with the RNA polymerase catalytic core formed by RpoA, RpoB, RpoC and RpoZ (2 alpha, 1 beta, 1 beta' and 1 omega subunit) to form the RNA polymerase holoenzyme that can initiate transcription.</text>
</comment>
<dbReference type="InterPro" id="IPR032710">
    <property type="entry name" value="NTF2-like_dom_sf"/>
</dbReference>
<keyword evidence="9" id="KW-1185">Reference proteome</keyword>
<dbReference type="SUPFAM" id="SSF54427">
    <property type="entry name" value="NTF2-like"/>
    <property type="match status" value="1"/>
</dbReference>
<dbReference type="PANTHER" id="PTHR30173:SF36">
    <property type="entry name" value="ECF RNA POLYMERASE SIGMA FACTOR SIGJ"/>
    <property type="match status" value="1"/>
</dbReference>
<dbReference type="Pfam" id="PF04542">
    <property type="entry name" value="Sigma70_r2"/>
    <property type="match status" value="1"/>
</dbReference>
<keyword evidence="5" id="KW-0804">Transcription</keyword>
<evidence type="ECO:0000256" key="3">
    <source>
        <dbReference type="ARBA" id="ARBA00023015"/>
    </source>
</evidence>
<dbReference type="PANTHER" id="PTHR30173">
    <property type="entry name" value="SIGMA 19 FACTOR"/>
    <property type="match status" value="1"/>
</dbReference>
<dbReference type="NCBIfam" id="TIGR02957">
    <property type="entry name" value="SigX4"/>
    <property type="match status" value="1"/>
</dbReference>
<name>A0ABU0T5S2_9ACTN</name>
<dbReference type="InterPro" id="IPR013249">
    <property type="entry name" value="RNA_pol_sigma70_r4_t2"/>
</dbReference>
<sequence length="317" mass="35237">MHPEAPPADSDLSEAVSVFVELRPRLFGIAYRLLGSAVEAEDVVQEVWLRWQRTDRAIVVSPVAFLSTTTTRLALNVAQSARLRRESYIGPWLPEPVDTSNDPEVGAERAEALELALLLVLEKLPPTERAAYVLREAFDYDYPEIARILRLSPVNVRKIVSRARKHLTDDQRDSVDAAEHRRLLEAFVGAAQRGDVGTLEELLTPNAVSLSDGNGIRGAARIPVLGRSRVANLSTAHRRFWPMVEAEPVEANGRSGILLHRDGRPATYMTIAATHRGIHQVMWVFNPAKIAAFLDSRSRFHCAVVSEVCVRPGRPPR</sequence>
<dbReference type="EMBL" id="JAUSZI010000002">
    <property type="protein sequence ID" value="MDQ1031146.1"/>
    <property type="molecule type" value="Genomic_DNA"/>
</dbReference>
<dbReference type="RefSeq" id="WP_307527081.1">
    <property type="nucleotide sequence ID" value="NZ_JAUSZI010000002.1"/>
</dbReference>
<dbReference type="InterPro" id="IPR014284">
    <property type="entry name" value="RNA_pol_sigma-70_dom"/>
</dbReference>
<dbReference type="InterPro" id="IPR013324">
    <property type="entry name" value="RNA_pol_sigma_r3/r4-like"/>
</dbReference>
<feature type="domain" description="RNA polymerase sigma-70 region 2" evidence="6">
    <location>
        <begin position="21"/>
        <end position="78"/>
    </location>
</feature>
<dbReference type="Gene3D" id="1.10.1740.10">
    <property type="match status" value="1"/>
</dbReference>
<dbReference type="InterPro" id="IPR013325">
    <property type="entry name" value="RNA_pol_sigma_r2"/>
</dbReference>